<feature type="region of interest" description="Disordered" evidence="1">
    <location>
        <begin position="85"/>
        <end position="154"/>
    </location>
</feature>
<dbReference type="PANTHER" id="PTHR35745:SF1">
    <property type="entry name" value="OS04G0513000 PROTEIN"/>
    <property type="match status" value="1"/>
</dbReference>
<dbReference type="PANTHER" id="PTHR35745">
    <property type="entry name" value="BNACNNG14650D PROTEIN"/>
    <property type="match status" value="1"/>
</dbReference>
<comment type="caution">
    <text evidence="2">The sequence shown here is derived from an EMBL/GenBank/DDBJ whole genome shotgun (WGS) entry which is preliminary data.</text>
</comment>
<dbReference type="GO" id="GO:0010027">
    <property type="term" value="P:thylakoid membrane organization"/>
    <property type="evidence" value="ECO:0007669"/>
    <property type="project" value="InterPro"/>
</dbReference>
<proteinExistence type="predicted"/>
<dbReference type="Proteomes" id="UP001438707">
    <property type="component" value="Unassembled WGS sequence"/>
</dbReference>
<feature type="compositionally biased region" description="Low complexity" evidence="1">
    <location>
        <begin position="87"/>
        <end position="105"/>
    </location>
</feature>
<dbReference type="Pfam" id="PF20711">
    <property type="entry name" value="DUF6825"/>
    <property type="match status" value="1"/>
</dbReference>
<dbReference type="EMBL" id="JALJOS010000033">
    <property type="protein sequence ID" value="KAK9822337.1"/>
    <property type="molecule type" value="Genomic_DNA"/>
</dbReference>
<gene>
    <name evidence="2" type="ORF">WJX74_009716</name>
</gene>
<organism evidence="2 3">
    <name type="scientific">Apatococcus lobatus</name>
    <dbReference type="NCBI Taxonomy" id="904363"/>
    <lineage>
        <taxon>Eukaryota</taxon>
        <taxon>Viridiplantae</taxon>
        <taxon>Chlorophyta</taxon>
        <taxon>core chlorophytes</taxon>
        <taxon>Trebouxiophyceae</taxon>
        <taxon>Chlorellales</taxon>
        <taxon>Chlorellaceae</taxon>
        <taxon>Apatococcus</taxon>
    </lineage>
</organism>
<accession>A0AAW1QLR1</accession>
<name>A0AAW1QLR1_9CHLO</name>
<evidence type="ECO:0000313" key="2">
    <source>
        <dbReference type="EMBL" id="KAK9822337.1"/>
    </source>
</evidence>
<feature type="compositionally biased region" description="Low complexity" evidence="1">
    <location>
        <begin position="123"/>
        <end position="135"/>
    </location>
</feature>
<dbReference type="AlphaFoldDB" id="A0AAW1QLR1"/>
<keyword evidence="3" id="KW-1185">Reference proteome</keyword>
<feature type="compositionally biased region" description="Basic residues" evidence="1">
    <location>
        <begin position="171"/>
        <end position="180"/>
    </location>
</feature>
<evidence type="ECO:0000256" key="1">
    <source>
        <dbReference type="SAM" id="MobiDB-lite"/>
    </source>
</evidence>
<sequence length="180" mass="19238">MQARHRRLHRDRASGHIAATPESESASILDAFFLGRAFAETLNERLGAFLGDLLSEFGKQDAERQRALKDFQDDIQARADAARFKYSNSSAGSQSSPGSQAQLPAVSSATTGYQSSPAPSPSTPSSFSTVSPSTSNGKVGSGPVSRPELEEAVDELRAEVASTRATVQSYKAKKRQSGFR</sequence>
<feature type="region of interest" description="Disordered" evidence="1">
    <location>
        <begin position="161"/>
        <end position="180"/>
    </location>
</feature>
<reference evidence="2 3" key="1">
    <citation type="journal article" date="2024" name="Nat. Commun.">
        <title>Phylogenomics reveals the evolutionary origins of lichenization in chlorophyte algae.</title>
        <authorList>
            <person name="Puginier C."/>
            <person name="Libourel C."/>
            <person name="Otte J."/>
            <person name="Skaloud P."/>
            <person name="Haon M."/>
            <person name="Grisel S."/>
            <person name="Petersen M."/>
            <person name="Berrin J.G."/>
            <person name="Delaux P.M."/>
            <person name="Dal Grande F."/>
            <person name="Keller J."/>
        </authorList>
    </citation>
    <scope>NUCLEOTIDE SEQUENCE [LARGE SCALE GENOMIC DNA]</scope>
    <source>
        <strain evidence="2 3">SAG 2145</strain>
    </source>
</reference>
<protein>
    <submittedName>
        <fullName evidence="2">Uncharacterized protein</fullName>
    </submittedName>
</protein>
<dbReference type="InterPro" id="IPR040003">
    <property type="entry name" value="PG18-like"/>
</dbReference>
<evidence type="ECO:0000313" key="3">
    <source>
        <dbReference type="Proteomes" id="UP001438707"/>
    </source>
</evidence>
<dbReference type="GO" id="GO:0009535">
    <property type="term" value="C:chloroplast thylakoid membrane"/>
    <property type="evidence" value="ECO:0007669"/>
    <property type="project" value="TreeGrafter"/>
</dbReference>